<sequence length="117" mass="13046">MISLVTFQPLTLEKEISKNLECSLPTIESHIYHSGICLVEMLMELRMEQSSPPRSSQTMNFCSSGSRCVELFLWKGLVNCTKCLISRSTNITSRKDPWTMVTSTPTTLASADVALNV</sequence>
<proteinExistence type="predicted"/>
<dbReference type="EMBL" id="HBUF01062303">
    <property type="protein sequence ID" value="CAG6626338.1"/>
    <property type="molecule type" value="Transcribed_RNA"/>
</dbReference>
<dbReference type="EMBL" id="HBUF01062304">
    <property type="protein sequence ID" value="CAG6626340.1"/>
    <property type="molecule type" value="Transcribed_RNA"/>
</dbReference>
<dbReference type="AlphaFoldDB" id="A0A8D8VIR0"/>
<reference evidence="1" key="1">
    <citation type="submission" date="2021-05" db="EMBL/GenBank/DDBJ databases">
        <authorList>
            <person name="Alioto T."/>
            <person name="Alioto T."/>
            <person name="Gomez Garrido J."/>
        </authorList>
    </citation>
    <scope>NUCLEOTIDE SEQUENCE</scope>
</reference>
<protein>
    <submittedName>
        <fullName evidence="1">Uncharacterized protein</fullName>
    </submittedName>
</protein>
<evidence type="ECO:0000313" key="1">
    <source>
        <dbReference type="EMBL" id="CAG6626338.1"/>
    </source>
</evidence>
<name>A0A8D8VIR0_9HEMI</name>
<organism evidence="1">
    <name type="scientific">Cacopsylla melanoneura</name>
    <dbReference type="NCBI Taxonomy" id="428564"/>
    <lineage>
        <taxon>Eukaryota</taxon>
        <taxon>Metazoa</taxon>
        <taxon>Ecdysozoa</taxon>
        <taxon>Arthropoda</taxon>
        <taxon>Hexapoda</taxon>
        <taxon>Insecta</taxon>
        <taxon>Pterygota</taxon>
        <taxon>Neoptera</taxon>
        <taxon>Paraneoptera</taxon>
        <taxon>Hemiptera</taxon>
        <taxon>Sternorrhyncha</taxon>
        <taxon>Psylloidea</taxon>
        <taxon>Psyllidae</taxon>
        <taxon>Psyllinae</taxon>
        <taxon>Cacopsylla</taxon>
    </lineage>
</organism>
<accession>A0A8D8VIR0</accession>